<keyword evidence="6 10" id="KW-0915">Sodium</keyword>
<dbReference type="NCBIfam" id="TIGR00831">
    <property type="entry name" value="a_cpa1"/>
    <property type="match status" value="1"/>
</dbReference>
<sequence length="544" mass="59236">METITIVLLMLLAVVVSDSIIRMLPLPVPLPLVQIGLGAVIASLTTIRVELDPDIFFLLFLPPLLFLDGWRIPKEGLFRDKGIILEMALGLVIFTVLGVGFFVNWMIPSVPLPVAFALAAIVSPTDPIAVSAIAARVPIPSRMMHILEGESLLNDASGLVCMRFAVAAMLTGSFSLSEAFFTFLWLAIAGTAIGVGVTIGVTRGKAFLTRHLGEESGSQILISLLIPFGAYLLAEHVHASGILAAVAAGITMSYAENTGQSLALTRVRRTAVWDTAQFVANGAIFVLLGEQLPGIFYGAVENVQQAGSSSPWWLLVYVVVIYAALVGLRFAWVWASWRIALSRPSSRENNIVRPSWQLVATMSFAGVRGAITLAGILTLPLFLHDGSLFPARDLVIFLATGVIILSLLMASLCLPRLLRNIDLPAEDSNQKEEDYARIAAAEAAIMAVERAQHDLAAGRADADIYADVATQIMELYRKRIDGRMHLGEEREQTARSEEIGKLLHITALNAERQEIYRLVRARRLESTMATKMVRDIDLLEARYG</sequence>
<name>A0A2P7BLR1_9HYPH</name>
<dbReference type="Proteomes" id="UP000241764">
    <property type="component" value="Unassembled WGS sequence"/>
</dbReference>
<dbReference type="OrthoDB" id="9809206at2"/>
<evidence type="ECO:0000313" key="13">
    <source>
        <dbReference type="Proteomes" id="UP000241764"/>
    </source>
</evidence>
<keyword evidence="10" id="KW-0997">Cell inner membrane</keyword>
<evidence type="ECO:0000256" key="5">
    <source>
        <dbReference type="ARBA" id="ARBA00022989"/>
    </source>
</evidence>
<evidence type="ECO:0000256" key="10">
    <source>
        <dbReference type="RuleBase" id="RU366002"/>
    </source>
</evidence>
<evidence type="ECO:0000256" key="8">
    <source>
        <dbReference type="ARBA" id="ARBA00023136"/>
    </source>
</evidence>
<evidence type="ECO:0000256" key="4">
    <source>
        <dbReference type="ARBA" id="ARBA00022692"/>
    </source>
</evidence>
<dbReference type="EMBL" id="PGGM01000001">
    <property type="protein sequence ID" value="PSH67374.1"/>
    <property type="molecule type" value="Genomic_DNA"/>
</dbReference>
<dbReference type="AlphaFoldDB" id="A0A2P7BLR1"/>
<comment type="subcellular location">
    <subcellularLocation>
        <location evidence="10">Cell inner membrane</location>
        <topology evidence="10">Multi-pass membrane protein</topology>
    </subcellularLocation>
    <subcellularLocation>
        <location evidence="1">Cell membrane</location>
        <topology evidence="1">Multi-pass membrane protein</topology>
    </subcellularLocation>
</comment>
<feature type="transmembrane region" description="Helical" evidence="10">
    <location>
        <begin position="182"/>
        <end position="204"/>
    </location>
</feature>
<feature type="transmembrane region" description="Helical" evidence="10">
    <location>
        <begin position="312"/>
        <end position="337"/>
    </location>
</feature>
<keyword evidence="5 10" id="KW-1133">Transmembrane helix</keyword>
<feature type="transmembrane region" description="Helical" evidence="10">
    <location>
        <begin position="84"/>
        <end position="107"/>
    </location>
</feature>
<comment type="caution">
    <text evidence="10">Lacks conserved residue(s) required for the propagation of feature annotation.</text>
</comment>
<comment type="function">
    <text evidence="10">Na(+)/H(+) antiporter that extrudes sodium in exchange for external protons.</text>
</comment>
<dbReference type="GO" id="GO:0015386">
    <property type="term" value="F:potassium:proton antiporter activity"/>
    <property type="evidence" value="ECO:0007669"/>
    <property type="project" value="TreeGrafter"/>
</dbReference>
<feature type="transmembrane region" description="Helical" evidence="10">
    <location>
        <begin position="113"/>
        <end position="135"/>
    </location>
</feature>
<keyword evidence="7 10" id="KW-0406">Ion transport</keyword>
<dbReference type="GO" id="GO:0098719">
    <property type="term" value="P:sodium ion import across plasma membrane"/>
    <property type="evidence" value="ECO:0007669"/>
    <property type="project" value="TreeGrafter"/>
</dbReference>
<dbReference type="PANTHER" id="PTHR10110">
    <property type="entry name" value="SODIUM/HYDROGEN EXCHANGER"/>
    <property type="match status" value="1"/>
</dbReference>
<dbReference type="InterPro" id="IPR018422">
    <property type="entry name" value="Cation/H_exchanger_CPA1"/>
</dbReference>
<accession>A0A2P7BLR1</accession>
<protein>
    <submittedName>
        <fullName evidence="12">Na+/H+ antiporter</fullName>
    </submittedName>
</protein>
<proteinExistence type="inferred from homology"/>
<dbReference type="GO" id="GO:0051453">
    <property type="term" value="P:regulation of intracellular pH"/>
    <property type="evidence" value="ECO:0007669"/>
    <property type="project" value="TreeGrafter"/>
</dbReference>
<evidence type="ECO:0000256" key="7">
    <source>
        <dbReference type="ARBA" id="ARBA00023065"/>
    </source>
</evidence>
<feature type="transmembrane region" description="Helical" evidence="10">
    <location>
        <begin position="278"/>
        <end position="300"/>
    </location>
</feature>
<evidence type="ECO:0000259" key="11">
    <source>
        <dbReference type="Pfam" id="PF00999"/>
    </source>
</evidence>
<evidence type="ECO:0000256" key="6">
    <source>
        <dbReference type="ARBA" id="ARBA00023053"/>
    </source>
</evidence>
<keyword evidence="4 10" id="KW-0812">Transmembrane</keyword>
<dbReference type="InterPro" id="IPR004705">
    <property type="entry name" value="Cation/H_exchanger_CPA1_bac"/>
</dbReference>
<feature type="transmembrane region" description="Helical" evidence="10">
    <location>
        <begin position="55"/>
        <end position="72"/>
    </location>
</feature>
<dbReference type="PRINTS" id="PR01084">
    <property type="entry name" value="NAHEXCHNGR"/>
</dbReference>
<evidence type="ECO:0000256" key="9">
    <source>
        <dbReference type="ARBA" id="ARBA00023201"/>
    </source>
</evidence>
<evidence type="ECO:0000256" key="3">
    <source>
        <dbReference type="ARBA" id="ARBA00022475"/>
    </source>
</evidence>
<feature type="transmembrane region" description="Helical" evidence="10">
    <location>
        <begin position="394"/>
        <end position="414"/>
    </location>
</feature>
<dbReference type="Pfam" id="PF00999">
    <property type="entry name" value="Na_H_Exchanger"/>
    <property type="match status" value="1"/>
</dbReference>
<evidence type="ECO:0000313" key="12">
    <source>
        <dbReference type="EMBL" id="PSH67374.1"/>
    </source>
</evidence>
<dbReference type="GO" id="GO:0005886">
    <property type="term" value="C:plasma membrane"/>
    <property type="evidence" value="ECO:0007669"/>
    <property type="project" value="UniProtKB-SubCell"/>
</dbReference>
<comment type="similarity">
    <text evidence="10">Belongs to the monovalent cation:proton antiporter 1 (CPA1) transporter (TC 2.A.36) family.</text>
</comment>
<keyword evidence="2 10" id="KW-0813">Transport</keyword>
<keyword evidence="13" id="KW-1185">Reference proteome</keyword>
<keyword evidence="3" id="KW-1003">Cell membrane</keyword>
<dbReference type="RefSeq" id="WP_106662439.1">
    <property type="nucleotide sequence ID" value="NZ_PGGM01000001.1"/>
</dbReference>
<dbReference type="GO" id="GO:0015385">
    <property type="term" value="F:sodium:proton antiporter activity"/>
    <property type="evidence" value="ECO:0007669"/>
    <property type="project" value="InterPro"/>
</dbReference>
<reference evidence="13" key="1">
    <citation type="submission" date="2017-11" db="EMBL/GenBank/DDBJ databases">
        <authorList>
            <person name="Kuznetsova I."/>
            <person name="Sazanova A."/>
            <person name="Chirak E."/>
            <person name="Safronova V."/>
            <person name="Willems A."/>
        </authorList>
    </citation>
    <scope>NUCLEOTIDE SEQUENCE [LARGE SCALE GENOMIC DNA]</scope>
    <source>
        <strain evidence="13">CCBAU 03422</strain>
    </source>
</reference>
<keyword evidence="10" id="KW-0050">Antiport</keyword>
<dbReference type="PANTHER" id="PTHR10110:SF86">
    <property type="entry name" value="SODIUM_HYDROGEN EXCHANGER 7"/>
    <property type="match status" value="1"/>
</dbReference>
<feature type="transmembrane region" description="Helical" evidence="10">
    <location>
        <begin position="358"/>
        <end position="382"/>
    </location>
</feature>
<dbReference type="Gene3D" id="6.10.140.1330">
    <property type="match status" value="1"/>
</dbReference>
<feature type="domain" description="Cation/H+ exchanger transmembrane" evidence="11">
    <location>
        <begin position="15"/>
        <end position="419"/>
    </location>
</feature>
<keyword evidence="9 10" id="KW-0739">Sodium transport</keyword>
<organism evidence="12 13">
    <name type="scientific">Phyllobacterium sophorae</name>
    <dbReference type="NCBI Taxonomy" id="1520277"/>
    <lineage>
        <taxon>Bacteria</taxon>
        <taxon>Pseudomonadati</taxon>
        <taxon>Pseudomonadota</taxon>
        <taxon>Alphaproteobacteria</taxon>
        <taxon>Hyphomicrobiales</taxon>
        <taxon>Phyllobacteriaceae</taxon>
        <taxon>Phyllobacterium</taxon>
    </lineage>
</organism>
<evidence type="ECO:0000256" key="1">
    <source>
        <dbReference type="ARBA" id="ARBA00004651"/>
    </source>
</evidence>
<comment type="caution">
    <text evidence="12">The sequence shown here is derived from an EMBL/GenBank/DDBJ whole genome shotgun (WGS) entry which is preliminary data.</text>
</comment>
<keyword evidence="8 10" id="KW-0472">Membrane</keyword>
<gene>
    <name evidence="12" type="ORF">CU103_03220</name>
</gene>
<dbReference type="InterPro" id="IPR004709">
    <property type="entry name" value="NaH_exchanger"/>
</dbReference>
<evidence type="ECO:0000256" key="2">
    <source>
        <dbReference type="ARBA" id="ARBA00022448"/>
    </source>
</evidence>
<dbReference type="InterPro" id="IPR006153">
    <property type="entry name" value="Cation/H_exchanger_TM"/>
</dbReference>